<keyword evidence="2" id="KW-0547">Nucleotide-binding</keyword>
<dbReference type="InterPro" id="IPR027417">
    <property type="entry name" value="P-loop_NTPase"/>
</dbReference>
<dbReference type="PANTHER" id="PTHR19211">
    <property type="entry name" value="ATP-BINDING TRANSPORT PROTEIN-RELATED"/>
    <property type="match status" value="1"/>
</dbReference>
<dbReference type="Proteomes" id="UP000011864">
    <property type="component" value="Chromosome"/>
</dbReference>
<gene>
    <name evidence="6" type="ORF">C427_3104</name>
</gene>
<keyword evidence="3" id="KW-0067">ATP-binding</keyword>
<dbReference type="SMART" id="SM00382">
    <property type="entry name" value="AAA"/>
    <property type="match status" value="2"/>
</dbReference>
<dbReference type="GO" id="GO:0005524">
    <property type="term" value="F:ATP binding"/>
    <property type="evidence" value="ECO:0007669"/>
    <property type="project" value="UniProtKB-KW"/>
</dbReference>
<dbReference type="EMBL" id="CP003837">
    <property type="protein sequence ID" value="AGH45213.1"/>
    <property type="molecule type" value="Genomic_DNA"/>
</dbReference>
<evidence type="ECO:0000256" key="3">
    <source>
        <dbReference type="ARBA" id="ARBA00022840"/>
    </source>
</evidence>
<dbReference type="eggNOG" id="COG0488">
    <property type="taxonomic scope" value="Bacteria"/>
</dbReference>
<name>K7AB85_9ALTE</name>
<dbReference type="InterPro" id="IPR050611">
    <property type="entry name" value="ABCF"/>
</dbReference>
<evidence type="ECO:0000313" key="7">
    <source>
        <dbReference type="Proteomes" id="UP000011864"/>
    </source>
</evidence>
<evidence type="ECO:0000256" key="1">
    <source>
        <dbReference type="ARBA" id="ARBA00022737"/>
    </source>
</evidence>
<keyword evidence="7" id="KW-1185">Reference proteome</keyword>
<feature type="region of interest" description="Disordered" evidence="4">
    <location>
        <begin position="258"/>
        <end position="281"/>
    </location>
</feature>
<dbReference type="PANTHER" id="PTHR19211:SF6">
    <property type="entry name" value="BLL7188 PROTEIN"/>
    <property type="match status" value="1"/>
</dbReference>
<dbReference type="Pfam" id="PF00005">
    <property type="entry name" value="ABC_tran"/>
    <property type="match status" value="2"/>
</dbReference>
<dbReference type="PROSITE" id="PS50893">
    <property type="entry name" value="ABC_TRANSPORTER_2"/>
    <property type="match status" value="1"/>
</dbReference>
<evidence type="ECO:0000256" key="4">
    <source>
        <dbReference type="SAM" id="MobiDB-lite"/>
    </source>
</evidence>
<protein>
    <recommendedName>
        <fullName evidence="5">ABC transporter domain-containing protein</fullName>
    </recommendedName>
</protein>
<keyword evidence="1" id="KW-0677">Repeat</keyword>
<dbReference type="InterPro" id="IPR003439">
    <property type="entry name" value="ABC_transporter-like_ATP-bd"/>
</dbReference>
<sequence length="542" mass="60043">MTRLTLSNISLQHSNGGMLFCHINFNLPEGLTALVGENGVGKSLLADIIRGKVKATTGTVEVIGPLFFLGQNTHVAFTRNETVAEYLGAASKLDALKNIDGGSIAPQDYQTVGDDWLFAATFKVQLAKLSKHITAYSKLSELSGGELIKVMLWSLFFKAELQDGILILDEPSNHLDSETKQWLTEKLLSFTGRCLLISHDRMLLNLCRHIAKLTPGGIELVESNYDAFELQNLQHEKATAKKLNQLQVLQNKAILSAQRDTEKAQKRASQGANKGKKGGMPKVLLGAKQHKAESSLSAKITQHQSKITNIEQQIQAAKTDNTLKPIQFGFRTNLQKMKRLINLQEITLPHTNNTISMEVKQGEKCYLNGINGSGKSTLLHLLKNLSGAQDRRQEIGYKDILETLSVSGSAHINTQICLLDQHCSLIQSQNNMLENLSYFCSHLSHSELRTLLATNGFRKDKVFQKAGLLSGGEKMRLAMLIASQHQNSLLLLDEPDNHLDIRSKHILSDALLRYNSGFILVSHDQEFVSKCGITHTYSLTID</sequence>
<dbReference type="GO" id="GO:0016887">
    <property type="term" value="F:ATP hydrolysis activity"/>
    <property type="evidence" value="ECO:0007669"/>
    <property type="project" value="InterPro"/>
</dbReference>
<dbReference type="SUPFAM" id="SSF52540">
    <property type="entry name" value="P-loop containing nucleoside triphosphate hydrolases"/>
    <property type="match status" value="2"/>
</dbReference>
<dbReference type="PATRIC" id="fig|1129794.4.peg.3087"/>
<evidence type="ECO:0000313" key="6">
    <source>
        <dbReference type="EMBL" id="AGH45213.1"/>
    </source>
</evidence>
<evidence type="ECO:0000259" key="5">
    <source>
        <dbReference type="PROSITE" id="PS50893"/>
    </source>
</evidence>
<feature type="domain" description="ABC transporter" evidence="5">
    <location>
        <begin position="4"/>
        <end position="240"/>
    </location>
</feature>
<dbReference type="OrthoDB" id="9808609at2"/>
<evidence type="ECO:0000256" key="2">
    <source>
        <dbReference type="ARBA" id="ARBA00022741"/>
    </source>
</evidence>
<organism evidence="6 7">
    <name type="scientific">Paraglaciecola psychrophila 170</name>
    <dbReference type="NCBI Taxonomy" id="1129794"/>
    <lineage>
        <taxon>Bacteria</taxon>
        <taxon>Pseudomonadati</taxon>
        <taxon>Pseudomonadota</taxon>
        <taxon>Gammaproteobacteria</taxon>
        <taxon>Alteromonadales</taxon>
        <taxon>Alteromonadaceae</taxon>
        <taxon>Paraglaciecola</taxon>
    </lineage>
</organism>
<dbReference type="HOGENOM" id="CLU_000604_36_0_6"/>
<dbReference type="KEGG" id="gps:C427_3104"/>
<dbReference type="RefSeq" id="WP_007641737.1">
    <property type="nucleotide sequence ID" value="NC_020514.1"/>
</dbReference>
<proteinExistence type="predicted"/>
<dbReference type="InterPro" id="IPR017871">
    <property type="entry name" value="ABC_transporter-like_CS"/>
</dbReference>
<dbReference type="STRING" id="1129794.C427_3104"/>
<reference evidence="6 7" key="1">
    <citation type="journal article" date="2013" name="Genome Announc.">
        <title>Complete Genome Sequence of Glaciecola psychrophila Strain 170T.</title>
        <authorList>
            <person name="Yin J."/>
            <person name="Chen J."/>
            <person name="Liu G."/>
            <person name="Yu Y."/>
            <person name="Song L."/>
            <person name="Wang X."/>
            <person name="Qu X."/>
        </authorList>
    </citation>
    <scope>NUCLEOTIDE SEQUENCE [LARGE SCALE GENOMIC DNA]</scope>
    <source>
        <strain evidence="6 7">170</strain>
    </source>
</reference>
<dbReference type="PROSITE" id="PS00211">
    <property type="entry name" value="ABC_TRANSPORTER_1"/>
    <property type="match status" value="1"/>
</dbReference>
<accession>K7AB85</accession>
<dbReference type="Gene3D" id="3.40.50.300">
    <property type="entry name" value="P-loop containing nucleotide triphosphate hydrolases"/>
    <property type="match status" value="2"/>
</dbReference>
<dbReference type="InterPro" id="IPR003593">
    <property type="entry name" value="AAA+_ATPase"/>
</dbReference>
<dbReference type="AlphaFoldDB" id="K7AB85"/>